<feature type="compositionally biased region" description="Gly residues" evidence="1">
    <location>
        <begin position="139"/>
        <end position="153"/>
    </location>
</feature>
<accession>A0A0L0G978</accession>
<feature type="region of interest" description="Disordered" evidence="1">
    <location>
        <begin position="1"/>
        <end position="39"/>
    </location>
</feature>
<proteinExistence type="predicted"/>
<organism evidence="2 3">
    <name type="scientific">Sphaeroforma arctica JP610</name>
    <dbReference type="NCBI Taxonomy" id="667725"/>
    <lineage>
        <taxon>Eukaryota</taxon>
        <taxon>Ichthyosporea</taxon>
        <taxon>Ichthyophonida</taxon>
        <taxon>Sphaeroforma</taxon>
    </lineage>
</organism>
<dbReference type="Proteomes" id="UP000054560">
    <property type="component" value="Unassembled WGS sequence"/>
</dbReference>
<name>A0A0L0G978_9EUKA</name>
<keyword evidence="3" id="KW-1185">Reference proteome</keyword>
<feature type="region of interest" description="Disordered" evidence="1">
    <location>
        <begin position="209"/>
        <end position="229"/>
    </location>
</feature>
<dbReference type="AlphaFoldDB" id="A0A0L0G978"/>
<evidence type="ECO:0000313" key="2">
    <source>
        <dbReference type="EMBL" id="KNC85469.1"/>
    </source>
</evidence>
<gene>
    <name evidence="2" type="ORF">SARC_02339</name>
</gene>
<sequence length="822" mass="91780">MGVDKSNQPASTAKATGDVQKKETKSEGSAEKVSHELHTPSTVRRSLWLLPLAVCVALYSGTLQVPPAGIAIMEHGMEQGLHIVKAFTGVDDRASARIPRSARRMAQEAEEEKREMQANRERMMQQQQNQGGAPRAQYPGGGMKKGNGKGGLGLKKQPGLGRMMFANTNQAKKLHEPVIQEAKENSGHFEAQKSDEKGHMTLEEFKAKKKLSEESHGDGPKSEAAKAWRAKANNNPVEAVDHGPVVATSTVLLQQTNGIDTAVDSVYPPESVDELRDWFKTSEDKKDFKKCIKKQHDFRATSELKRVAPAAKLEDQHLKNIQHGHITHIEFNERRQAYSVHISNDEKETVLKATFRPFGGTVMDHMKGIRPDNPCEFESLPDDGWAEIVAFHLDGALGLGQADIAIGRTLTLKTLKEHTPEKYHHYLERIAVTDKNTGAAAVKGAVSASRMVGDDVTVPTLQSLQALELTAFMRGSKLVSDKLRFLNDYGDYEFTYEVHADGYSQPHMGQRDGEVARAMQQVQNILMFDFLMLNPSRMEKVRSKSTPTLSNGAENFQYSNIGINCNTDRLATRNGIEHTFESASSVYGMPCFYSLKSNGRGLYEPQCLEDKSGYLQYSGLKLDYDAYKKLYTHTEDSVVGDMGSFLNKNLEGDVLRYCMFDPSTRINMDQHRHRLGEDLVNALQCDPLSDYGDILQYLPSECYVTGLNYRLEMLLEMMESCSKHGKRFEEWKSNAKEHEEKPTEVSDQSDAKTWYNNHCPVGESRVHGVWEATEDKSKAKIVESEANKKAKKVENESVGEKLGKVEGEVGIDAPAKQLKMNL</sequence>
<reference evidence="2 3" key="1">
    <citation type="submission" date="2011-02" db="EMBL/GenBank/DDBJ databases">
        <title>The Genome Sequence of Sphaeroforma arctica JP610.</title>
        <authorList>
            <consortium name="The Broad Institute Genome Sequencing Platform"/>
            <person name="Russ C."/>
            <person name="Cuomo C."/>
            <person name="Young S.K."/>
            <person name="Zeng Q."/>
            <person name="Gargeya S."/>
            <person name="Alvarado L."/>
            <person name="Berlin A."/>
            <person name="Chapman S.B."/>
            <person name="Chen Z."/>
            <person name="Freedman E."/>
            <person name="Gellesch M."/>
            <person name="Goldberg J."/>
            <person name="Griggs A."/>
            <person name="Gujja S."/>
            <person name="Heilman E."/>
            <person name="Heiman D."/>
            <person name="Howarth C."/>
            <person name="Mehta T."/>
            <person name="Neiman D."/>
            <person name="Pearson M."/>
            <person name="Roberts A."/>
            <person name="Saif S."/>
            <person name="Shea T."/>
            <person name="Shenoy N."/>
            <person name="Sisk P."/>
            <person name="Stolte C."/>
            <person name="Sykes S."/>
            <person name="White J."/>
            <person name="Yandava C."/>
            <person name="Burger G."/>
            <person name="Gray M.W."/>
            <person name="Holland P.W.H."/>
            <person name="King N."/>
            <person name="Lang F.B.F."/>
            <person name="Roger A.J."/>
            <person name="Ruiz-Trillo I."/>
            <person name="Haas B."/>
            <person name="Nusbaum C."/>
            <person name="Birren B."/>
        </authorList>
    </citation>
    <scope>NUCLEOTIDE SEQUENCE [LARGE SCALE GENOMIC DNA]</scope>
    <source>
        <strain evidence="2 3">JP610</strain>
    </source>
</reference>
<feature type="compositionally biased region" description="Basic and acidic residues" evidence="1">
    <location>
        <begin position="209"/>
        <end position="226"/>
    </location>
</feature>
<evidence type="ECO:0000313" key="3">
    <source>
        <dbReference type="Proteomes" id="UP000054560"/>
    </source>
</evidence>
<feature type="compositionally biased region" description="Polar residues" evidence="1">
    <location>
        <begin position="1"/>
        <end position="14"/>
    </location>
</feature>
<protein>
    <submittedName>
        <fullName evidence="2">Uncharacterized protein</fullName>
    </submittedName>
</protein>
<dbReference type="EMBL" id="KQ241700">
    <property type="protein sequence ID" value="KNC85469.1"/>
    <property type="molecule type" value="Genomic_DNA"/>
</dbReference>
<evidence type="ECO:0000256" key="1">
    <source>
        <dbReference type="SAM" id="MobiDB-lite"/>
    </source>
</evidence>
<feature type="compositionally biased region" description="Low complexity" evidence="1">
    <location>
        <begin position="124"/>
        <end position="137"/>
    </location>
</feature>
<feature type="region of interest" description="Disordered" evidence="1">
    <location>
        <begin position="99"/>
        <end position="155"/>
    </location>
</feature>
<feature type="compositionally biased region" description="Basic and acidic residues" evidence="1">
    <location>
        <begin position="19"/>
        <end position="38"/>
    </location>
</feature>
<dbReference type="GeneID" id="25902843"/>
<dbReference type="RefSeq" id="XP_014159371.1">
    <property type="nucleotide sequence ID" value="XM_014303896.1"/>
</dbReference>
<feature type="compositionally biased region" description="Basic and acidic residues" evidence="1">
    <location>
        <begin position="105"/>
        <end position="123"/>
    </location>
</feature>